<evidence type="ECO:0000256" key="3">
    <source>
        <dbReference type="RuleBase" id="RU003476"/>
    </source>
</evidence>
<evidence type="ECO:0000256" key="2">
    <source>
        <dbReference type="ARBA" id="ARBA00022801"/>
    </source>
</evidence>
<evidence type="ECO:0000313" key="6">
    <source>
        <dbReference type="Proteomes" id="UP000612456"/>
    </source>
</evidence>
<reference evidence="5" key="2">
    <citation type="submission" date="2020-09" db="EMBL/GenBank/DDBJ databases">
        <authorList>
            <person name="Sun Q."/>
            <person name="Zhou Y."/>
        </authorList>
    </citation>
    <scope>NUCLEOTIDE SEQUENCE</scope>
    <source>
        <strain evidence="5">CGMCC 1.15178</strain>
    </source>
</reference>
<evidence type="ECO:0000313" key="5">
    <source>
        <dbReference type="EMBL" id="GGE02982.1"/>
    </source>
</evidence>
<keyword evidence="6" id="KW-1185">Reference proteome</keyword>
<dbReference type="PROSITE" id="PS00893">
    <property type="entry name" value="NUDIX_BOX"/>
    <property type="match status" value="1"/>
</dbReference>
<proteinExistence type="inferred from homology"/>
<dbReference type="InterPro" id="IPR000086">
    <property type="entry name" value="NUDIX_hydrolase_dom"/>
</dbReference>
<dbReference type="InterPro" id="IPR015797">
    <property type="entry name" value="NUDIX_hydrolase-like_dom_sf"/>
</dbReference>
<organism evidence="5 6">
    <name type="scientific">Paenibacillus nasutitermitis</name>
    <dbReference type="NCBI Taxonomy" id="1652958"/>
    <lineage>
        <taxon>Bacteria</taxon>
        <taxon>Bacillati</taxon>
        <taxon>Bacillota</taxon>
        <taxon>Bacilli</taxon>
        <taxon>Bacillales</taxon>
        <taxon>Paenibacillaceae</taxon>
        <taxon>Paenibacillus</taxon>
    </lineage>
</organism>
<dbReference type="GO" id="GO:0016787">
    <property type="term" value="F:hydrolase activity"/>
    <property type="evidence" value="ECO:0007669"/>
    <property type="project" value="UniProtKB-KW"/>
</dbReference>
<comment type="caution">
    <text evidence="5">The sequence shown here is derived from an EMBL/GenBank/DDBJ whole genome shotgun (WGS) entry which is preliminary data.</text>
</comment>
<dbReference type="Gene3D" id="3.90.79.10">
    <property type="entry name" value="Nucleoside Triphosphate Pyrophosphohydrolase"/>
    <property type="match status" value="1"/>
</dbReference>
<protein>
    <recommendedName>
        <fullName evidence="4">Nudix hydrolase domain-containing protein</fullName>
    </recommendedName>
</protein>
<keyword evidence="2 3" id="KW-0378">Hydrolase</keyword>
<dbReference type="SUPFAM" id="SSF55811">
    <property type="entry name" value="Nudix"/>
    <property type="match status" value="1"/>
</dbReference>
<dbReference type="PROSITE" id="PS51462">
    <property type="entry name" value="NUDIX"/>
    <property type="match status" value="1"/>
</dbReference>
<dbReference type="InterPro" id="IPR020476">
    <property type="entry name" value="Nudix_hydrolase"/>
</dbReference>
<reference evidence="5" key="1">
    <citation type="journal article" date="2014" name="Int. J. Syst. Evol. Microbiol.">
        <title>Complete genome sequence of Corynebacterium casei LMG S-19264T (=DSM 44701T), isolated from a smear-ripened cheese.</title>
        <authorList>
            <consortium name="US DOE Joint Genome Institute (JGI-PGF)"/>
            <person name="Walter F."/>
            <person name="Albersmeier A."/>
            <person name="Kalinowski J."/>
            <person name="Ruckert C."/>
        </authorList>
    </citation>
    <scope>NUCLEOTIDE SEQUENCE</scope>
    <source>
        <strain evidence="5">CGMCC 1.15178</strain>
    </source>
</reference>
<dbReference type="PANTHER" id="PTHR43046">
    <property type="entry name" value="GDP-MANNOSE MANNOSYL HYDROLASE"/>
    <property type="match status" value="1"/>
</dbReference>
<gene>
    <name evidence="5" type="ORF">GCM10010911_72560</name>
</gene>
<feature type="domain" description="Nudix hydrolase" evidence="4">
    <location>
        <begin position="1"/>
        <end position="128"/>
    </location>
</feature>
<comment type="cofactor">
    <cofactor evidence="1">
        <name>Mg(2+)</name>
        <dbReference type="ChEBI" id="CHEBI:18420"/>
    </cofactor>
</comment>
<dbReference type="Pfam" id="PF00293">
    <property type="entry name" value="NUDIX"/>
    <property type="match status" value="1"/>
</dbReference>
<name>A0A916ZM60_9BACL</name>
<comment type="similarity">
    <text evidence="3">Belongs to the Nudix hydrolase family.</text>
</comment>
<dbReference type="PRINTS" id="PR00502">
    <property type="entry name" value="NUDIXFAMILY"/>
</dbReference>
<accession>A0A916ZM60</accession>
<dbReference type="InterPro" id="IPR020084">
    <property type="entry name" value="NUDIX_hydrolase_CS"/>
</dbReference>
<dbReference type="AlphaFoldDB" id="A0A916ZM60"/>
<dbReference type="PANTHER" id="PTHR43046:SF2">
    <property type="entry name" value="8-OXO-DGTP DIPHOSPHATASE-RELATED"/>
    <property type="match status" value="1"/>
</dbReference>
<evidence type="ECO:0000259" key="4">
    <source>
        <dbReference type="PROSITE" id="PS51462"/>
    </source>
</evidence>
<sequence>MRSSCSAGGLVVKDDSVLLVKITYGANKDHWMLPGGLVEEGETFQEAAVREVKEETGLTTRPKRLIGVRDGIRHHQDGLEHGIYFVFEMEITSGELDADGSEVSDVQFIPIDEALDSLNQKRSPPARL</sequence>
<dbReference type="EMBL" id="BMHP01000022">
    <property type="protein sequence ID" value="GGE02982.1"/>
    <property type="molecule type" value="Genomic_DNA"/>
</dbReference>
<evidence type="ECO:0000256" key="1">
    <source>
        <dbReference type="ARBA" id="ARBA00001946"/>
    </source>
</evidence>
<dbReference type="Proteomes" id="UP000612456">
    <property type="component" value="Unassembled WGS sequence"/>
</dbReference>